<accession>A0A4U0R3X9</accession>
<dbReference type="Pfam" id="PF00989">
    <property type="entry name" value="PAS"/>
    <property type="match status" value="1"/>
</dbReference>
<gene>
    <name evidence="5" type="ORF">FA740_13920</name>
</gene>
<dbReference type="GO" id="GO:0006355">
    <property type="term" value="P:regulation of DNA-templated transcription"/>
    <property type="evidence" value="ECO:0007669"/>
    <property type="project" value="InterPro"/>
</dbReference>
<evidence type="ECO:0000259" key="2">
    <source>
        <dbReference type="PROSITE" id="PS50111"/>
    </source>
</evidence>
<dbReference type="InterPro" id="IPR013767">
    <property type="entry name" value="PAS_fold"/>
</dbReference>
<dbReference type="InterPro" id="IPR052155">
    <property type="entry name" value="Biofilm_reg_signaling"/>
</dbReference>
<dbReference type="GO" id="GO:0004888">
    <property type="term" value="F:transmembrane signaling receptor activity"/>
    <property type="evidence" value="ECO:0007669"/>
    <property type="project" value="InterPro"/>
</dbReference>
<feature type="domain" description="PAS" evidence="3">
    <location>
        <begin position="105"/>
        <end position="178"/>
    </location>
</feature>
<dbReference type="InterPro" id="IPR000014">
    <property type="entry name" value="PAS"/>
</dbReference>
<evidence type="ECO:0000313" key="6">
    <source>
        <dbReference type="Proteomes" id="UP000306223"/>
    </source>
</evidence>
<feature type="domain" description="Methyl-accepting transducer" evidence="2">
    <location>
        <begin position="581"/>
        <end position="677"/>
    </location>
</feature>
<dbReference type="SUPFAM" id="SSF55785">
    <property type="entry name" value="PYP-like sensor domain (PAS domain)"/>
    <property type="match status" value="3"/>
</dbReference>
<comment type="caution">
    <text evidence="5">The sequence shown here is derived from an EMBL/GenBank/DDBJ whole genome shotgun (WGS) entry which is preliminary data.</text>
</comment>
<name>A0A4U0R3X9_9RHOB</name>
<feature type="domain" description="PAC" evidence="4">
    <location>
        <begin position="303"/>
        <end position="354"/>
    </location>
</feature>
<dbReference type="NCBIfam" id="TIGR00229">
    <property type="entry name" value="sensory_box"/>
    <property type="match status" value="3"/>
</dbReference>
<dbReference type="GO" id="GO:0016020">
    <property type="term" value="C:membrane"/>
    <property type="evidence" value="ECO:0007669"/>
    <property type="project" value="InterPro"/>
</dbReference>
<keyword evidence="1" id="KW-0807">Transducer</keyword>
<dbReference type="Gene3D" id="1.10.287.950">
    <property type="entry name" value="Methyl-accepting chemotaxis protein"/>
    <property type="match status" value="1"/>
</dbReference>
<dbReference type="InterPro" id="IPR000700">
    <property type="entry name" value="PAS-assoc_C"/>
</dbReference>
<evidence type="ECO:0000256" key="1">
    <source>
        <dbReference type="PROSITE-ProRule" id="PRU00284"/>
    </source>
</evidence>
<feature type="domain" description="PAS" evidence="3">
    <location>
        <begin position="226"/>
        <end position="296"/>
    </location>
</feature>
<evidence type="ECO:0000259" key="3">
    <source>
        <dbReference type="PROSITE" id="PS50112"/>
    </source>
</evidence>
<dbReference type="SMART" id="SM00086">
    <property type="entry name" value="PAC"/>
    <property type="match status" value="3"/>
</dbReference>
<sequence length="677" mass="73985">MRHFRIGLHPPHKAALPDLRFVACFQQPAVVIDDQDKVVHHNAAFAHHVGAAEADLAGRSLIALLLPPGGGLSGAGSVAEIAGAQILTPFAPDTKLRLVCFEGVKADHLEATLEQAIDAVVSIDPQNNVTFFNAAAEALWGYPRDQVLGRNVSQLVPAFMRGDHDAMVNRNRTTGQNRIVGTMREVDIQRADGTAFKVGLTLSKIETGAGICYTAFLKDISAVKAAETRLRQTLEQALDAVVEIDAENRVIFYNPAAERLWGYAASEVLGRNVDMLVPPAHQRNHDELVNRNRRTGINKIVGTSREVEMFRKDGTRRWASLSLSKVPRSDGTITYTAFLRDVTAEVERRERIRLLSLVADETDNSVLITDASRRLVYVNNGFTRLTGYTSDEVIGRKPGEILQGPGTDRAAAKRIREALDSGKSVYEEILNYDRHGKPYWISLAINPIFGENGKIEKYISIQANIDTVKLSSLEYTRQFDAISKSAAIAEWDHLGHSLKMNSYLADKLGGAPLPGLSDCLPADKLAQLNQQGECRHHVELPPCAGTVPVLDGYFSVLTDVTGKVQKFLMYGPDITMRARAIADTDEAVRDVTQSSEETAVVVETIDTIARQTALLSLNASIEAARAGEAGKGFAVVAAEIRMLAEKSREAADQINAKLTETRDRVTRLADGIKLLVS</sequence>
<dbReference type="OrthoDB" id="9765776at2"/>
<dbReference type="PRINTS" id="PR00260">
    <property type="entry name" value="CHEMTRNSDUCR"/>
</dbReference>
<dbReference type="InterPro" id="IPR035965">
    <property type="entry name" value="PAS-like_dom_sf"/>
</dbReference>
<dbReference type="SMART" id="SM00091">
    <property type="entry name" value="PAS"/>
    <property type="match status" value="4"/>
</dbReference>
<dbReference type="Pfam" id="PF00015">
    <property type="entry name" value="MCPsignal"/>
    <property type="match status" value="1"/>
</dbReference>
<dbReference type="InterPro" id="IPR004090">
    <property type="entry name" value="Chemotax_Me-accpt_rcpt"/>
</dbReference>
<dbReference type="Gene3D" id="3.30.450.20">
    <property type="entry name" value="PAS domain"/>
    <property type="match status" value="3"/>
</dbReference>
<dbReference type="InterPro" id="IPR001610">
    <property type="entry name" value="PAC"/>
</dbReference>
<organism evidence="5 6">
    <name type="scientific">Paracoccus hibiscisoli</name>
    <dbReference type="NCBI Taxonomy" id="2023261"/>
    <lineage>
        <taxon>Bacteria</taxon>
        <taxon>Pseudomonadati</taxon>
        <taxon>Pseudomonadota</taxon>
        <taxon>Alphaproteobacteria</taxon>
        <taxon>Rhodobacterales</taxon>
        <taxon>Paracoccaceae</taxon>
        <taxon>Paracoccus</taxon>
    </lineage>
</organism>
<reference evidence="5 6" key="1">
    <citation type="submission" date="2019-04" db="EMBL/GenBank/DDBJ databases">
        <authorList>
            <person name="Li J."/>
        </authorList>
    </citation>
    <scope>NUCLEOTIDE SEQUENCE [LARGE SCALE GENOMIC DNA]</scope>
    <source>
        <strain evidence="5 6">CCTCC AB2016182</strain>
    </source>
</reference>
<keyword evidence="6" id="KW-1185">Reference proteome</keyword>
<protein>
    <submittedName>
        <fullName evidence="5">PAS domain S-box protein</fullName>
    </submittedName>
</protein>
<dbReference type="InterPro" id="IPR004089">
    <property type="entry name" value="MCPsignal_dom"/>
</dbReference>
<feature type="domain" description="PAC" evidence="4">
    <location>
        <begin position="423"/>
        <end position="477"/>
    </location>
</feature>
<dbReference type="CDD" id="cd00130">
    <property type="entry name" value="PAS"/>
    <property type="match status" value="3"/>
</dbReference>
<dbReference type="AlphaFoldDB" id="A0A4U0R3X9"/>
<evidence type="ECO:0000313" key="5">
    <source>
        <dbReference type="EMBL" id="TJZ82894.1"/>
    </source>
</evidence>
<dbReference type="PROSITE" id="PS50111">
    <property type="entry name" value="CHEMOTAXIS_TRANSDUC_2"/>
    <property type="match status" value="1"/>
</dbReference>
<dbReference type="PANTHER" id="PTHR44757">
    <property type="entry name" value="DIGUANYLATE CYCLASE DGCP"/>
    <property type="match status" value="1"/>
</dbReference>
<dbReference type="PROSITE" id="PS50112">
    <property type="entry name" value="PAS"/>
    <property type="match status" value="3"/>
</dbReference>
<dbReference type="PROSITE" id="PS50113">
    <property type="entry name" value="PAC"/>
    <property type="match status" value="3"/>
</dbReference>
<dbReference type="PANTHER" id="PTHR44757:SF2">
    <property type="entry name" value="BIOFILM ARCHITECTURE MAINTENANCE PROTEIN MBAA"/>
    <property type="match status" value="1"/>
</dbReference>
<dbReference type="SUPFAM" id="SSF58104">
    <property type="entry name" value="Methyl-accepting chemotaxis protein (MCP) signaling domain"/>
    <property type="match status" value="1"/>
</dbReference>
<dbReference type="GO" id="GO:0007165">
    <property type="term" value="P:signal transduction"/>
    <property type="evidence" value="ECO:0007669"/>
    <property type="project" value="UniProtKB-KW"/>
</dbReference>
<feature type="domain" description="PAC" evidence="4">
    <location>
        <begin position="182"/>
        <end position="232"/>
    </location>
</feature>
<feature type="domain" description="PAS" evidence="3">
    <location>
        <begin position="351"/>
        <end position="422"/>
    </location>
</feature>
<dbReference type="Proteomes" id="UP000306223">
    <property type="component" value="Unassembled WGS sequence"/>
</dbReference>
<dbReference type="GO" id="GO:0006935">
    <property type="term" value="P:chemotaxis"/>
    <property type="evidence" value="ECO:0007669"/>
    <property type="project" value="InterPro"/>
</dbReference>
<evidence type="ECO:0000259" key="4">
    <source>
        <dbReference type="PROSITE" id="PS50113"/>
    </source>
</evidence>
<dbReference type="EMBL" id="SUNH01000019">
    <property type="protein sequence ID" value="TJZ82894.1"/>
    <property type="molecule type" value="Genomic_DNA"/>
</dbReference>
<proteinExistence type="predicted"/>
<dbReference type="Pfam" id="PF13426">
    <property type="entry name" value="PAS_9"/>
    <property type="match status" value="2"/>
</dbReference>